<dbReference type="InterPro" id="IPR036390">
    <property type="entry name" value="WH_DNA-bd_sf"/>
</dbReference>
<dbReference type="PANTHER" id="PTHR33164:SF99">
    <property type="entry name" value="MARR FAMILY REGULATORY PROTEIN"/>
    <property type="match status" value="1"/>
</dbReference>
<keyword evidence="3" id="KW-1185">Reference proteome</keyword>
<dbReference type="PROSITE" id="PS50995">
    <property type="entry name" value="HTH_MARR_2"/>
    <property type="match status" value="1"/>
</dbReference>
<organism evidence="2 3">
    <name type="scientific">Phytoactinopolyspora halophila</name>
    <dbReference type="NCBI Taxonomy" id="1981511"/>
    <lineage>
        <taxon>Bacteria</taxon>
        <taxon>Bacillati</taxon>
        <taxon>Actinomycetota</taxon>
        <taxon>Actinomycetes</taxon>
        <taxon>Jiangellales</taxon>
        <taxon>Jiangellaceae</taxon>
        <taxon>Phytoactinopolyspora</taxon>
    </lineage>
</organism>
<comment type="caution">
    <text evidence="2">The sequence shown here is derived from an EMBL/GenBank/DDBJ whole genome shotgun (WGS) entry which is preliminary data.</text>
</comment>
<dbReference type="GO" id="GO:0003700">
    <property type="term" value="F:DNA-binding transcription factor activity"/>
    <property type="evidence" value="ECO:0007669"/>
    <property type="project" value="InterPro"/>
</dbReference>
<dbReference type="GO" id="GO:0006950">
    <property type="term" value="P:response to stress"/>
    <property type="evidence" value="ECO:0007669"/>
    <property type="project" value="TreeGrafter"/>
</dbReference>
<dbReference type="InterPro" id="IPR000835">
    <property type="entry name" value="HTH_MarR-typ"/>
</dbReference>
<feature type="domain" description="HTH marR-type" evidence="1">
    <location>
        <begin position="8"/>
        <end position="147"/>
    </location>
</feature>
<reference evidence="2 3" key="1">
    <citation type="submission" date="2018-06" db="EMBL/GenBank/DDBJ databases">
        <title>Phytoactinopolyspora halophila sp. nov., a novel halophilic actinomycete isolated from a saline soil in China.</title>
        <authorList>
            <person name="Tang S.-K."/>
        </authorList>
    </citation>
    <scope>NUCLEOTIDE SEQUENCE [LARGE SCALE GENOMIC DNA]</scope>
    <source>
        <strain evidence="2 3">YIM 96934</strain>
    </source>
</reference>
<dbReference type="SMART" id="SM00347">
    <property type="entry name" value="HTH_MARR"/>
    <property type="match status" value="1"/>
</dbReference>
<dbReference type="InterPro" id="IPR039422">
    <property type="entry name" value="MarR/SlyA-like"/>
</dbReference>
<sequence length="160" mass="17772">MTDEPLPPDALAERLAEVYLVVGPLYRKVQRIVERDQPIMGMSVGVRAVLYQLRREGDMTVPQMARTQDLSRQFVQRMVNDAHTAGWVEIVENPAHRRSHLVRVTPAGVSAIDAVIERELRLLSRVGGDITEAEVGATLRVLTEMLNALAVTEQHGESAP</sequence>
<dbReference type="RefSeq" id="WP_112257825.1">
    <property type="nucleotide sequence ID" value="NZ_QMIG01000005.1"/>
</dbReference>
<evidence type="ECO:0000313" key="2">
    <source>
        <dbReference type="EMBL" id="RAW15624.1"/>
    </source>
</evidence>
<proteinExistence type="predicted"/>
<dbReference type="AlphaFoldDB" id="A0A329QTA2"/>
<dbReference type="InterPro" id="IPR036388">
    <property type="entry name" value="WH-like_DNA-bd_sf"/>
</dbReference>
<dbReference type="Gene3D" id="1.10.10.10">
    <property type="entry name" value="Winged helix-like DNA-binding domain superfamily/Winged helix DNA-binding domain"/>
    <property type="match status" value="1"/>
</dbReference>
<dbReference type="Proteomes" id="UP000250462">
    <property type="component" value="Unassembled WGS sequence"/>
</dbReference>
<gene>
    <name evidence="2" type="ORF">DPM12_08215</name>
</gene>
<dbReference type="Pfam" id="PF12802">
    <property type="entry name" value="MarR_2"/>
    <property type="match status" value="1"/>
</dbReference>
<dbReference type="OrthoDB" id="5511415at2"/>
<evidence type="ECO:0000313" key="3">
    <source>
        <dbReference type="Proteomes" id="UP000250462"/>
    </source>
</evidence>
<protein>
    <submittedName>
        <fullName evidence="2">MarR family transcriptional regulator</fullName>
    </submittedName>
</protein>
<dbReference type="PANTHER" id="PTHR33164">
    <property type="entry name" value="TRANSCRIPTIONAL REGULATOR, MARR FAMILY"/>
    <property type="match status" value="1"/>
</dbReference>
<evidence type="ECO:0000259" key="1">
    <source>
        <dbReference type="PROSITE" id="PS50995"/>
    </source>
</evidence>
<accession>A0A329QTA2</accession>
<dbReference type="EMBL" id="QMIG01000005">
    <property type="protein sequence ID" value="RAW15624.1"/>
    <property type="molecule type" value="Genomic_DNA"/>
</dbReference>
<name>A0A329QTA2_9ACTN</name>
<dbReference type="SUPFAM" id="SSF46785">
    <property type="entry name" value="Winged helix' DNA-binding domain"/>
    <property type="match status" value="1"/>
</dbReference>